<accession>A0AAD9J2U1</accession>
<feature type="transmembrane region" description="Helical" evidence="1">
    <location>
        <begin position="51"/>
        <end position="72"/>
    </location>
</feature>
<protein>
    <submittedName>
        <fullName evidence="2">Uncharacterized protein</fullName>
    </submittedName>
</protein>
<dbReference type="EMBL" id="JAODUP010000690">
    <property type="protein sequence ID" value="KAK2145294.1"/>
    <property type="molecule type" value="Genomic_DNA"/>
</dbReference>
<organism evidence="2 3">
    <name type="scientific">Paralvinella palmiformis</name>
    <dbReference type="NCBI Taxonomy" id="53620"/>
    <lineage>
        <taxon>Eukaryota</taxon>
        <taxon>Metazoa</taxon>
        <taxon>Spiralia</taxon>
        <taxon>Lophotrochozoa</taxon>
        <taxon>Annelida</taxon>
        <taxon>Polychaeta</taxon>
        <taxon>Sedentaria</taxon>
        <taxon>Canalipalpata</taxon>
        <taxon>Terebellida</taxon>
        <taxon>Terebelliformia</taxon>
        <taxon>Alvinellidae</taxon>
        <taxon>Paralvinella</taxon>
    </lineage>
</organism>
<reference evidence="2" key="1">
    <citation type="journal article" date="2023" name="Mol. Biol. Evol.">
        <title>Third-Generation Sequencing Reveals the Adaptive Role of the Epigenome in Three Deep-Sea Polychaetes.</title>
        <authorList>
            <person name="Perez M."/>
            <person name="Aroh O."/>
            <person name="Sun Y."/>
            <person name="Lan Y."/>
            <person name="Juniper S.K."/>
            <person name="Young C.R."/>
            <person name="Angers B."/>
            <person name="Qian P.Y."/>
        </authorList>
    </citation>
    <scope>NUCLEOTIDE SEQUENCE</scope>
    <source>
        <strain evidence="2">P08H-3</strain>
    </source>
</reference>
<dbReference type="AlphaFoldDB" id="A0AAD9J2U1"/>
<name>A0AAD9J2U1_9ANNE</name>
<gene>
    <name evidence="2" type="ORF">LSH36_690g04051</name>
</gene>
<feature type="transmembrane region" description="Helical" evidence="1">
    <location>
        <begin position="130"/>
        <end position="149"/>
    </location>
</feature>
<dbReference type="Proteomes" id="UP001208570">
    <property type="component" value="Unassembled WGS sequence"/>
</dbReference>
<keyword evidence="3" id="KW-1185">Reference proteome</keyword>
<evidence type="ECO:0000256" key="1">
    <source>
        <dbReference type="SAM" id="Phobius"/>
    </source>
</evidence>
<keyword evidence="1" id="KW-0812">Transmembrane</keyword>
<feature type="transmembrane region" description="Helical" evidence="1">
    <location>
        <begin position="79"/>
        <end position="100"/>
    </location>
</feature>
<comment type="caution">
    <text evidence="2">The sequence shown here is derived from an EMBL/GenBank/DDBJ whole genome shotgun (WGS) entry which is preliminary data.</text>
</comment>
<sequence length="174" mass="18993">MDIDGLYINHRLQLKRSLVMGLMATCIVMETALFVTLLVTEEDLNAHPTVLMISLTASCLAATTFFLVLSLIEAIFRRLHVIISIATVLCVVAVVMTANISDSDLSPIDGVPIVYTVIVMTYMVLPLPKWWTLVVGSSVAVGHVVLIGIEGRSDVDIGRQVGDGFCRLWSSFAR</sequence>
<evidence type="ECO:0000313" key="2">
    <source>
        <dbReference type="EMBL" id="KAK2145294.1"/>
    </source>
</evidence>
<keyword evidence="1" id="KW-0472">Membrane</keyword>
<proteinExistence type="predicted"/>
<evidence type="ECO:0000313" key="3">
    <source>
        <dbReference type="Proteomes" id="UP001208570"/>
    </source>
</evidence>
<keyword evidence="1" id="KW-1133">Transmembrane helix</keyword>
<feature type="transmembrane region" description="Helical" evidence="1">
    <location>
        <begin position="18"/>
        <end position="39"/>
    </location>
</feature>